<evidence type="ECO:0000313" key="1">
    <source>
        <dbReference type="EMBL" id="GAJ18325.1"/>
    </source>
</evidence>
<feature type="non-terminal residue" evidence="1">
    <location>
        <position position="40"/>
    </location>
</feature>
<sequence length="40" mass="4077">KLIDIGCDGCVADFKTSVDTLAEAEVIAKGEIGGHIGTND</sequence>
<reference evidence="1" key="1">
    <citation type="journal article" date="2014" name="Front. Microbiol.">
        <title>High frequency of phylogenetically diverse reductive dehalogenase-homologous genes in deep subseafloor sedimentary metagenomes.</title>
        <authorList>
            <person name="Kawai M."/>
            <person name="Futagami T."/>
            <person name="Toyoda A."/>
            <person name="Takaki Y."/>
            <person name="Nishi S."/>
            <person name="Hori S."/>
            <person name="Arai W."/>
            <person name="Tsubouchi T."/>
            <person name="Morono Y."/>
            <person name="Uchiyama I."/>
            <person name="Ito T."/>
            <person name="Fujiyama A."/>
            <person name="Inagaki F."/>
            <person name="Takami H."/>
        </authorList>
    </citation>
    <scope>NUCLEOTIDE SEQUENCE</scope>
    <source>
        <strain evidence="1">Expedition CK06-06</strain>
    </source>
</reference>
<proteinExistence type="predicted"/>
<name>X1VZE7_9ZZZZ</name>
<organism evidence="1">
    <name type="scientific">marine sediment metagenome</name>
    <dbReference type="NCBI Taxonomy" id="412755"/>
    <lineage>
        <taxon>unclassified sequences</taxon>
        <taxon>metagenomes</taxon>
        <taxon>ecological metagenomes</taxon>
    </lineage>
</organism>
<feature type="non-terminal residue" evidence="1">
    <location>
        <position position="1"/>
    </location>
</feature>
<comment type="caution">
    <text evidence="1">The sequence shown here is derived from an EMBL/GenBank/DDBJ whole genome shotgun (WGS) entry which is preliminary data.</text>
</comment>
<accession>X1VZE7</accession>
<gene>
    <name evidence="1" type="ORF">S12H4_63445</name>
</gene>
<dbReference type="EMBL" id="BARW01043188">
    <property type="protein sequence ID" value="GAJ18325.1"/>
    <property type="molecule type" value="Genomic_DNA"/>
</dbReference>
<protein>
    <submittedName>
        <fullName evidence="1">Uncharacterized protein</fullName>
    </submittedName>
</protein>
<dbReference type="AlphaFoldDB" id="X1VZE7"/>